<reference evidence="2" key="2">
    <citation type="submission" date="2021-04" db="EMBL/GenBank/DDBJ databases">
        <authorList>
            <person name="Dong X."/>
        </authorList>
    </citation>
    <scope>NUCLEOTIDE SEQUENCE</scope>
    <source>
        <strain evidence="2">LLY</strain>
    </source>
</reference>
<dbReference type="InterPro" id="IPR024072">
    <property type="entry name" value="DHFR-like_dom_sf"/>
</dbReference>
<dbReference type="Gene3D" id="3.40.430.10">
    <property type="entry name" value="Dihydrofolate Reductase, subunit A"/>
    <property type="match status" value="1"/>
</dbReference>
<dbReference type="EMBL" id="JAGSOI010000038">
    <property type="protein sequence ID" value="MCM1987198.1"/>
    <property type="molecule type" value="Genomic_DNA"/>
</dbReference>
<dbReference type="GO" id="GO:0008703">
    <property type="term" value="F:5-amino-6-(5-phosphoribosylamino)uracil reductase activity"/>
    <property type="evidence" value="ECO:0007669"/>
    <property type="project" value="InterPro"/>
</dbReference>
<name>A0A9E4ZFZ5_9EURY</name>
<accession>A0A9E4ZFZ5</accession>
<dbReference type="SUPFAM" id="SSF53597">
    <property type="entry name" value="Dihydrofolate reductase-like"/>
    <property type="match status" value="1"/>
</dbReference>
<dbReference type="RefSeq" id="WP_250868541.1">
    <property type="nucleotide sequence ID" value="NZ_JAGSOI010000038.1"/>
</dbReference>
<dbReference type="GO" id="GO:0009231">
    <property type="term" value="P:riboflavin biosynthetic process"/>
    <property type="evidence" value="ECO:0007669"/>
    <property type="project" value="InterPro"/>
</dbReference>
<keyword evidence="3" id="KW-1185">Reference proteome</keyword>
<proteinExistence type="predicted"/>
<dbReference type="InterPro" id="IPR002734">
    <property type="entry name" value="RibDG_C"/>
</dbReference>
<dbReference type="PANTHER" id="PTHR38011:SF11">
    <property type="entry name" value="2,5-DIAMINO-6-RIBOSYLAMINO-4(3H)-PYRIMIDINONE 5'-PHOSPHATE REDUCTASE"/>
    <property type="match status" value="1"/>
</dbReference>
<organism evidence="2 3">
    <name type="scientific">Methanococcoides seepicolus</name>
    <dbReference type="NCBI Taxonomy" id="2828780"/>
    <lineage>
        <taxon>Archaea</taxon>
        <taxon>Methanobacteriati</taxon>
        <taxon>Methanobacteriota</taxon>
        <taxon>Stenosarchaea group</taxon>
        <taxon>Methanomicrobia</taxon>
        <taxon>Methanosarcinales</taxon>
        <taxon>Methanosarcinaceae</taxon>
        <taxon>Methanococcoides</taxon>
    </lineage>
</organism>
<protein>
    <submittedName>
        <fullName evidence="2">Dihydrofolate reductase</fullName>
    </submittedName>
</protein>
<dbReference type="Proteomes" id="UP001056766">
    <property type="component" value="Unassembled WGS sequence"/>
</dbReference>
<evidence type="ECO:0000259" key="1">
    <source>
        <dbReference type="Pfam" id="PF01872"/>
    </source>
</evidence>
<dbReference type="PANTHER" id="PTHR38011">
    <property type="entry name" value="DIHYDROFOLATE REDUCTASE FAMILY PROTEIN (AFU_ORTHOLOGUE AFUA_8G06820)"/>
    <property type="match status" value="1"/>
</dbReference>
<dbReference type="InterPro" id="IPR050765">
    <property type="entry name" value="Riboflavin_Biosynth_HTPR"/>
</dbReference>
<sequence length="174" mass="19933">MSQKKILYIAMSLDGYIATKSGSVDWLIDIPGYDFYDTFIEHIGAVVMGRKSYEMILSFGIEWPYKFARSYVLTHSNKFDDTDLVKFTSKPVKDLVEELSSETEKDVWILGGGEVVREFLDSKLIDEIIIGVMPILLGEGIPLFREGVYKTELKLLDVKQYEKGMVQLHYETLV</sequence>
<dbReference type="Pfam" id="PF01872">
    <property type="entry name" value="RibD_C"/>
    <property type="match status" value="1"/>
</dbReference>
<comment type="caution">
    <text evidence="2">The sequence shown here is derived from an EMBL/GenBank/DDBJ whole genome shotgun (WGS) entry which is preliminary data.</text>
</comment>
<evidence type="ECO:0000313" key="3">
    <source>
        <dbReference type="Proteomes" id="UP001056766"/>
    </source>
</evidence>
<reference evidence="2" key="1">
    <citation type="journal article" date="2021" name="mSystems">
        <title>Bacteria and Archaea Synergistically Convert Glycine Betaine to Biogenic Methane in the Formosa Cold Seep of the South China Sea.</title>
        <authorList>
            <person name="Li L."/>
            <person name="Zhang W."/>
            <person name="Zhang S."/>
            <person name="Song L."/>
            <person name="Sun Q."/>
            <person name="Zhang H."/>
            <person name="Xiang H."/>
            <person name="Dong X."/>
        </authorList>
    </citation>
    <scope>NUCLEOTIDE SEQUENCE</scope>
    <source>
        <strain evidence="2">LLY</strain>
    </source>
</reference>
<feature type="domain" description="Bacterial bifunctional deaminase-reductase C-terminal" evidence="1">
    <location>
        <begin position="6"/>
        <end position="166"/>
    </location>
</feature>
<dbReference type="AlphaFoldDB" id="A0A9E4ZFZ5"/>
<gene>
    <name evidence="2" type="ORF">KDK67_09410</name>
</gene>
<evidence type="ECO:0000313" key="2">
    <source>
        <dbReference type="EMBL" id="MCM1987198.1"/>
    </source>
</evidence>